<keyword evidence="8" id="KW-1185">Reference proteome</keyword>
<keyword evidence="2 3" id="KW-0040">ANK repeat</keyword>
<feature type="repeat" description="ANK" evidence="3">
    <location>
        <begin position="1577"/>
        <end position="1612"/>
    </location>
</feature>
<dbReference type="PROSITE" id="PS50297">
    <property type="entry name" value="ANK_REP_REGION"/>
    <property type="match status" value="5"/>
</dbReference>
<dbReference type="InterPro" id="IPR051165">
    <property type="entry name" value="Multifunctional_ANK_Repeat"/>
</dbReference>
<dbReference type="Gene3D" id="3.40.50.300">
    <property type="entry name" value="P-loop containing nucleotide triphosphate hydrolases"/>
    <property type="match status" value="1"/>
</dbReference>
<feature type="repeat" description="ANK" evidence="3">
    <location>
        <begin position="1847"/>
        <end position="1879"/>
    </location>
</feature>
<organism evidence="7 8">
    <name type="scientific">Penicillium malachiteum</name>
    <dbReference type="NCBI Taxonomy" id="1324776"/>
    <lineage>
        <taxon>Eukaryota</taxon>
        <taxon>Fungi</taxon>
        <taxon>Dikarya</taxon>
        <taxon>Ascomycota</taxon>
        <taxon>Pezizomycotina</taxon>
        <taxon>Eurotiomycetes</taxon>
        <taxon>Eurotiomycetidae</taxon>
        <taxon>Eurotiales</taxon>
        <taxon>Aspergillaceae</taxon>
        <taxon>Penicillium</taxon>
    </lineage>
</organism>
<dbReference type="InterPro" id="IPR002110">
    <property type="entry name" value="Ankyrin_rpt"/>
</dbReference>
<dbReference type="PROSITE" id="PS50088">
    <property type="entry name" value="ANK_REPEAT"/>
    <property type="match status" value="9"/>
</dbReference>
<feature type="region of interest" description="Disordered" evidence="4">
    <location>
        <begin position="612"/>
        <end position="631"/>
    </location>
</feature>
<evidence type="ECO:0000313" key="8">
    <source>
        <dbReference type="Proteomes" id="UP001215712"/>
    </source>
</evidence>
<feature type="region of interest" description="Disordered" evidence="4">
    <location>
        <begin position="738"/>
        <end position="762"/>
    </location>
</feature>
<evidence type="ECO:0000259" key="5">
    <source>
        <dbReference type="Pfam" id="PF22939"/>
    </source>
</evidence>
<feature type="domain" description="GPI inositol-deacylase winged helix" evidence="5">
    <location>
        <begin position="337"/>
        <end position="403"/>
    </location>
</feature>
<name>A0AAD6HJM4_9EURO</name>
<evidence type="ECO:0008006" key="9">
    <source>
        <dbReference type="Google" id="ProtNLM"/>
    </source>
</evidence>
<evidence type="ECO:0000256" key="3">
    <source>
        <dbReference type="PROSITE-ProRule" id="PRU00023"/>
    </source>
</evidence>
<evidence type="ECO:0000256" key="4">
    <source>
        <dbReference type="SAM" id="MobiDB-lite"/>
    </source>
</evidence>
<feature type="repeat" description="ANK" evidence="3">
    <location>
        <begin position="941"/>
        <end position="973"/>
    </location>
</feature>
<comment type="caution">
    <text evidence="7">The sequence shown here is derived from an EMBL/GenBank/DDBJ whole genome shotgun (WGS) entry which is preliminary data.</text>
</comment>
<protein>
    <recommendedName>
        <fullName evidence="9">NACHT domain-containing protein</fullName>
    </recommendedName>
</protein>
<feature type="repeat" description="ANK" evidence="3">
    <location>
        <begin position="551"/>
        <end position="583"/>
    </location>
</feature>
<sequence>MSLSDSDGDTVVVRSGDVQDFNPDNTLPLPAKDLEEITKWLQPTPYDFERSEYSRHRASHLLGTGAWLKSTPVYHQWHSGENGLLWIKGIPGSGKSVMAASIIKQLQDMQVPVIYFFFRQIIDANHKPIVALRDWLCQILDYSPPLQVKLHQFVKEKRSLDDISPMDLWDDLKMALSGLPNAYCVTDALDEMDIGNDEFLHGLVDLGRWRPNNIKVLMTSRPIARLETSLRSSMISIPQIRLEERMVDLDIAAYVQYRLRKSSVTKEYWNVIEEAIPGRANGMFLYAKISMDAFLEPNADVQEVLKALPMDLNTMYNELLQEHSRRSGVPFELQLLILQFVTHATRPLRLLEIAEMMNTRYSDSNRTLKETKDLVRAACGPLLEILPDETVSVIHHSFTEFLKGYTRSKPADSSEYPILEAGPTNSQLASACLWYLRAGCLENLELTVPFNGVREEKKREFRLQFPFLEYASNNWYTHAHRAETSGENMQNFHDDLDTFFAETNRYKAWLNFSWRSTSTEKFTPIKIAAQTGLPQFAKHLLSNEDFMNKNRDKLPISRAASHGHADVVQVLIDHGANTDHEGKEGLKPLHLAAKSNHVEVVKVLLAAGVDPLTPKTKESKPSGSQRQYRQPSTIGETPLMYACLAGHLETVAEFVPLLKNVEDLQKAIYWAAEKARSNIVDLILQKPGIDVNTKFQGETALFLACRRKDIKTIELLVRAGADPNVLCEKVKPQYGVSRGPLPSIGPLSSNRGHEKKSDSAPEKGCTALHALCRKPETGVHEIKPPAECVKLLLEAGVDVNAKASDGLTALHYAIEWSVELLKPLLEAGADPTAEDNEGDTPLHSTKEIKDEALSILISSGKVDINKPRKKDGKTPLLCRIADRTFNAERVIKFLKYKPDIHATDFKGNGILHLLGPTRLNQYDLIDTLLSAGADPSLKNEEGNTPLHVMSHKEEDNIIKRLVSAGADLEAQNRKGESVLFLQLLKCRKDPGKGTSPMLDHLVSQGARLDTRNYRGETLWHRAIEKPEIFSCLQSLDLDPLVSDYDGNTPLHAIIAHTSIRNSILNKKALLQRLIKIGMNINQRNHQGRTVLHTACSRDDFSKENYETLDYIISVSESSTPSDHKGIQPLHMAATISEVFVHKLLNAGADIRARTHDKMTALHLAAQARQSGIVDMIISRVACLDEKSRLEFVNSQDADGRTALHYACRSGRPETVQCLLEAGADVKILDTSKHSPLAICAEFEKEVSRWDSRILVVNREKRGLNAAVLTLGDETRPFFDQNQYDIKPSLGEINSEHETTRLAEIIDLLFKYGLDLESDIVSLRSAWETAAQFGFGYTISCLPPKPKPLTSTYVLQFDKSIEEHRSILDDIDQDMRIDLAVNSRKAMEETIENSQPPDEDEENTAQLRLHAAFIQDRPLKNSLALRYYDLFERISKERSHLVPPGSKVPNLLNMLARWGFAELLSRVCTREMASQLDIVELDHGSEEKSNQQPHKPLIISACERDLPNMETLKLVIEKLGVNINAKCTERINRDQVLCLEFTRGALHDLAAGKLWWHVNKALPYLIQMGADIDIRNVKGETPLLVSLKSDNIYSKEAAMILIRAGADVNAVSNDSIGCLQSAGNDQDMIRLLISHGAKANPKAVLSAIDNGRVEVLEALLSHDGNEILNQLLPEGFTVYGMKSAHIKFAGDGALPLIYAVKRGAFFGYPKSPDIWNSAQRRMVEVLLRYKACDPYATFTKQEVQSRGYNGTVIGKPIDFPVITATIIHELLSTNRILEPFFNLPSLDFEYRDPNGCTLLLAASKNLAQDNKGRTILHHIGRDTEESDRELLRNTMKANPSLVNMTDNANETAFHYALREHCFELVELFLDNGANPLQPDKDGQTGLHHIARYEKQWKEELFQRFLQAGIDIDARNNKGETPLFELMGAGNTAIRLLEEAGPTDETKSFDFLFKSGADIFTKSNDGSTLLHVIAGAKVAVRDVFEIQRLQMEQRGVAQRMGVVRFKRLMDMGLDPMAEDGRQRTSVDVAAACENEIILKLFKREAME</sequence>
<dbReference type="InterPro" id="IPR027417">
    <property type="entry name" value="P-loop_NTPase"/>
</dbReference>
<dbReference type="PANTHER" id="PTHR24123:SF33">
    <property type="entry name" value="PROTEIN HOS4"/>
    <property type="match status" value="1"/>
</dbReference>
<feature type="repeat" description="ANK" evidence="3">
    <location>
        <begin position="1880"/>
        <end position="1915"/>
    </location>
</feature>
<reference evidence="7" key="2">
    <citation type="submission" date="2023-01" db="EMBL/GenBank/DDBJ databases">
        <authorList>
            <person name="Petersen C."/>
        </authorList>
    </citation>
    <scope>NUCLEOTIDE SEQUENCE</scope>
    <source>
        <strain evidence="7">IBT 17514</strain>
    </source>
</reference>
<proteinExistence type="predicted"/>
<feature type="repeat" description="ANK" evidence="3">
    <location>
        <begin position="1198"/>
        <end position="1230"/>
    </location>
</feature>
<accession>A0AAD6HJM4</accession>
<dbReference type="InterPro" id="IPR036770">
    <property type="entry name" value="Ankyrin_rpt-contain_sf"/>
</dbReference>
<dbReference type="Pfam" id="PF12796">
    <property type="entry name" value="Ank_2"/>
    <property type="match status" value="4"/>
</dbReference>
<dbReference type="SUPFAM" id="SSF52540">
    <property type="entry name" value="P-loop containing nucleoside triphosphate hydrolases"/>
    <property type="match status" value="1"/>
</dbReference>
<dbReference type="Gene3D" id="1.25.40.20">
    <property type="entry name" value="Ankyrin repeat-containing domain"/>
    <property type="match status" value="7"/>
</dbReference>
<feature type="domain" description="Nephrocystin 3-like N-terminal" evidence="6">
    <location>
        <begin position="63"/>
        <end position="221"/>
    </location>
</feature>
<feature type="compositionally biased region" description="Basic and acidic residues" evidence="4">
    <location>
        <begin position="751"/>
        <end position="761"/>
    </location>
</feature>
<dbReference type="Pfam" id="PF24883">
    <property type="entry name" value="NPHP3_N"/>
    <property type="match status" value="1"/>
</dbReference>
<reference evidence="7" key="1">
    <citation type="journal article" date="2023" name="IMA Fungus">
        <title>Comparative genomic study of the Penicillium genus elucidates a diverse pangenome and 15 lateral gene transfer events.</title>
        <authorList>
            <person name="Petersen C."/>
            <person name="Sorensen T."/>
            <person name="Nielsen M.R."/>
            <person name="Sondergaard T.E."/>
            <person name="Sorensen J.L."/>
            <person name="Fitzpatrick D.A."/>
            <person name="Frisvad J.C."/>
            <person name="Nielsen K.L."/>
        </authorList>
    </citation>
    <scope>NUCLEOTIDE SEQUENCE</scope>
    <source>
        <strain evidence="7">IBT 17514</strain>
    </source>
</reference>
<feature type="compositionally biased region" description="Polar residues" evidence="4">
    <location>
        <begin position="621"/>
        <end position="631"/>
    </location>
</feature>
<dbReference type="SMART" id="SM00248">
    <property type="entry name" value="ANK"/>
    <property type="match status" value="22"/>
</dbReference>
<dbReference type="Pfam" id="PF22939">
    <property type="entry name" value="WHD_GPIID"/>
    <property type="match status" value="1"/>
</dbReference>
<dbReference type="Pfam" id="PF00023">
    <property type="entry name" value="Ank"/>
    <property type="match status" value="2"/>
</dbReference>
<evidence type="ECO:0000256" key="2">
    <source>
        <dbReference type="ARBA" id="ARBA00023043"/>
    </source>
</evidence>
<dbReference type="EMBL" id="JAQJAN010000010">
    <property type="protein sequence ID" value="KAJ5719638.1"/>
    <property type="molecule type" value="Genomic_DNA"/>
</dbReference>
<dbReference type="PRINTS" id="PR01415">
    <property type="entry name" value="ANKYRIN"/>
</dbReference>
<gene>
    <name evidence="7" type="ORF">N7493_007216</name>
</gene>
<feature type="repeat" description="ANK" evidence="3">
    <location>
        <begin position="584"/>
        <end position="610"/>
    </location>
</feature>
<evidence type="ECO:0000256" key="1">
    <source>
        <dbReference type="ARBA" id="ARBA00022737"/>
    </source>
</evidence>
<evidence type="ECO:0000313" key="7">
    <source>
        <dbReference type="EMBL" id="KAJ5719638.1"/>
    </source>
</evidence>
<dbReference type="InterPro" id="IPR056884">
    <property type="entry name" value="NPHP3-like_N"/>
</dbReference>
<feature type="repeat" description="ANK" evidence="3">
    <location>
        <begin position="696"/>
        <end position="728"/>
    </location>
</feature>
<dbReference type="SUPFAM" id="SSF48403">
    <property type="entry name" value="Ankyrin repeat"/>
    <property type="match status" value="4"/>
</dbReference>
<evidence type="ECO:0000259" key="6">
    <source>
        <dbReference type="Pfam" id="PF24883"/>
    </source>
</evidence>
<dbReference type="PANTHER" id="PTHR24123">
    <property type="entry name" value="ANKYRIN REPEAT-CONTAINING"/>
    <property type="match status" value="1"/>
</dbReference>
<dbReference type="InterPro" id="IPR054471">
    <property type="entry name" value="GPIID_WHD"/>
</dbReference>
<dbReference type="Proteomes" id="UP001215712">
    <property type="component" value="Unassembled WGS sequence"/>
</dbReference>
<feature type="repeat" description="ANK" evidence="3">
    <location>
        <begin position="1045"/>
        <end position="1085"/>
    </location>
</feature>
<keyword evidence="1" id="KW-0677">Repeat</keyword>